<dbReference type="GO" id="GO:0005737">
    <property type="term" value="C:cytoplasm"/>
    <property type="evidence" value="ECO:0007669"/>
    <property type="project" value="TreeGrafter"/>
</dbReference>
<keyword evidence="7" id="KW-0129">CBS domain</keyword>
<dbReference type="Proteomes" id="UP000007879">
    <property type="component" value="Unassembled WGS sequence"/>
</dbReference>
<dbReference type="InterPro" id="IPR046342">
    <property type="entry name" value="CBS_dom_sf"/>
</dbReference>
<proteinExistence type="inferred from homology"/>
<dbReference type="Gene3D" id="3.10.580.10">
    <property type="entry name" value="CBS-domain"/>
    <property type="match status" value="1"/>
</dbReference>
<evidence type="ECO:0000256" key="10">
    <source>
        <dbReference type="SAM" id="Phobius"/>
    </source>
</evidence>
<dbReference type="AlphaFoldDB" id="A0A1X7V077"/>
<evidence type="ECO:0000259" key="11">
    <source>
        <dbReference type="PROSITE" id="PS51371"/>
    </source>
</evidence>
<dbReference type="FunFam" id="3.10.580.10:FF:000006">
    <property type="entry name" value="DUF21 and CBS domain protein"/>
    <property type="match status" value="1"/>
</dbReference>
<dbReference type="GO" id="GO:0008340">
    <property type="term" value="P:determination of adult lifespan"/>
    <property type="evidence" value="ECO:0007669"/>
    <property type="project" value="UniProtKB-ARBA"/>
</dbReference>
<dbReference type="GO" id="GO:0010960">
    <property type="term" value="P:magnesium ion homeostasis"/>
    <property type="evidence" value="ECO:0007669"/>
    <property type="project" value="InterPro"/>
</dbReference>
<dbReference type="InterPro" id="IPR000644">
    <property type="entry name" value="CBS_dom"/>
</dbReference>
<evidence type="ECO:0000256" key="8">
    <source>
        <dbReference type="PROSITE-ProRule" id="PRU01193"/>
    </source>
</evidence>
<reference evidence="13" key="2">
    <citation type="submission" date="2017-05" db="UniProtKB">
        <authorList>
            <consortium name="EnsemblMetazoa"/>
        </authorList>
    </citation>
    <scope>IDENTIFICATION</scope>
</reference>
<evidence type="ECO:0008006" key="15">
    <source>
        <dbReference type="Google" id="ProtNLM"/>
    </source>
</evidence>
<dbReference type="SUPFAM" id="SSF54631">
    <property type="entry name" value="CBS-domain pair"/>
    <property type="match status" value="1"/>
</dbReference>
<dbReference type="InterPro" id="IPR044751">
    <property type="entry name" value="Ion_transp-like_CBS"/>
</dbReference>
<feature type="domain" description="CNNM transmembrane" evidence="12">
    <location>
        <begin position="36"/>
        <end position="224"/>
    </location>
</feature>
<dbReference type="CDD" id="cd04590">
    <property type="entry name" value="CBS_pair_CorC_HlyC_assoc"/>
    <property type="match status" value="1"/>
</dbReference>
<reference evidence="14" key="1">
    <citation type="journal article" date="2010" name="Nature">
        <title>The Amphimedon queenslandica genome and the evolution of animal complexity.</title>
        <authorList>
            <person name="Srivastava M."/>
            <person name="Simakov O."/>
            <person name="Chapman J."/>
            <person name="Fahey B."/>
            <person name="Gauthier M.E."/>
            <person name="Mitros T."/>
            <person name="Richards G.S."/>
            <person name="Conaco C."/>
            <person name="Dacre M."/>
            <person name="Hellsten U."/>
            <person name="Larroux C."/>
            <person name="Putnam N.H."/>
            <person name="Stanke M."/>
            <person name="Adamska M."/>
            <person name="Darling A."/>
            <person name="Degnan S.M."/>
            <person name="Oakley T.H."/>
            <person name="Plachetzki D.C."/>
            <person name="Zhai Y."/>
            <person name="Adamski M."/>
            <person name="Calcino A."/>
            <person name="Cummins S.F."/>
            <person name="Goodstein D.M."/>
            <person name="Harris C."/>
            <person name="Jackson D.J."/>
            <person name="Leys S.P."/>
            <person name="Shu S."/>
            <person name="Woodcroft B.J."/>
            <person name="Vervoort M."/>
            <person name="Kosik K.S."/>
            <person name="Manning G."/>
            <person name="Degnan B.M."/>
            <person name="Rokhsar D.S."/>
        </authorList>
    </citation>
    <scope>NUCLEOTIDE SEQUENCE [LARGE SCALE GENOMIC DNA]</scope>
</reference>
<evidence type="ECO:0000256" key="9">
    <source>
        <dbReference type="SAM" id="MobiDB-lite"/>
    </source>
</evidence>
<dbReference type="SMART" id="SM00116">
    <property type="entry name" value="CBS"/>
    <property type="match status" value="1"/>
</dbReference>
<evidence type="ECO:0000256" key="5">
    <source>
        <dbReference type="ARBA" id="ARBA00022989"/>
    </source>
</evidence>
<feature type="transmembrane region" description="Helical" evidence="10">
    <location>
        <begin position="155"/>
        <end position="177"/>
    </location>
</feature>
<evidence type="ECO:0000256" key="3">
    <source>
        <dbReference type="ARBA" id="ARBA00022692"/>
    </source>
</evidence>
<comment type="similarity">
    <text evidence="2">Belongs to the ACDP family.</text>
</comment>
<dbReference type="Pfam" id="PF00571">
    <property type="entry name" value="CBS"/>
    <property type="match status" value="1"/>
</dbReference>
<dbReference type="InterPro" id="IPR002550">
    <property type="entry name" value="CNNM"/>
</dbReference>
<dbReference type="PROSITE" id="PS51846">
    <property type="entry name" value="CNNM"/>
    <property type="match status" value="1"/>
</dbReference>
<evidence type="ECO:0000256" key="2">
    <source>
        <dbReference type="ARBA" id="ARBA00010484"/>
    </source>
</evidence>
<feature type="transmembrane region" description="Helical" evidence="10">
    <location>
        <begin position="99"/>
        <end position="119"/>
    </location>
</feature>
<evidence type="ECO:0000313" key="13">
    <source>
        <dbReference type="EnsemblMetazoa" id="Aqu2.1.33428_001"/>
    </source>
</evidence>
<dbReference type="Pfam" id="PF01595">
    <property type="entry name" value="CNNM"/>
    <property type="match status" value="1"/>
</dbReference>
<comment type="subcellular location">
    <subcellularLocation>
        <location evidence="1">Membrane</location>
        <topology evidence="1">Multi-pass membrane protein</topology>
    </subcellularLocation>
</comment>
<dbReference type="GO" id="GO:0030026">
    <property type="term" value="P:intracellular manganese ion homeostasis"/>
    <property type="evidence" value="ECO:0007669"/>
    <property type="project" value="TreeGrafter"/>
</dbReference>
<keyword evidence="3 8" id="KW-0812">Transmembrane</keyword>
<dbReference type="InterPro" id="IPR045095">
    <property type="entry name" value="ACDP"/>
</dbReference>
<evidence type="ECO:0000256" key="4">
    <source>
        <dbReference type="ARBA" id="ARBA00022737"/>
    </source>
</evidence>
<feature type="domain" description="CBS" evidence="11">
    <location>
        <begin position="310"/>
        <end position="371"/>
    </location>
</feature>
<dbReference type="GO" id="GO:0032026">
    <property type="term" value="P:response to magnesium ion"/>
    <property type="evidence" value="ECO:0007669"/>
    <property type="project" value="UniProtKB-ARBA"/>
</dbReference>
<dbReference type="eggNOG" id="KOG2118">
    <property type="taxonomic scope" value="Eukaryota"/>
</dbReference>
<name>A0A1X7V077_AMPQE</name>
<feature type="transmembrane region" description="Helical" evidence="10">
    <location>
        <begin position="125"/>
        <end position="143"/>
    </location>
</feature>
<dbReference type="GO" id="GO:0016020">
    <property type="term" value="C:membrane"/>
    <property type="evidence" value="ECO:0007669"/>
    <property type="project" value="UniProtKB-SubCell"/>
</dbReference>
<dbReference type="KEGG" id="aqu:100636241"/>
<dbReference type="PROSITE" id="PS51371">
    <property type="entry name" value="CBS"/>
    <property type="match status" value="1"/>
</dbReference>
<dbReference type="GO" id="GO:1905941">
    <property type="term" value="P:positive regulation of gonad development"/>
    <property type="evidence" value="ECO:0007669"/>
    <property type="project" value="UniProtKB-ARBA"/>
</dbReference>
<evidence type="ECO:0000256" key="7">
    <source>
        <dbReference type="PROSITE-ProRule" id="PRU00703"/>
    </source>
</evidence>
<dbReference type="InParanoid" id="A0A1X7V077"/>
<dbReference type="PANTHER" id="PTHR12064:SF97">
    <property type="entry name" value="METAL TRANSPORTER CNNM-5"/>
    <property type="match status" value="1"/>
</dbReference>
<dbReference type="STRING" id="400682.A0A1X7V077"/>
<protein>
    <recommendedName>
        <fullName evidence="15">CNNM transmembrane domain-containing protein</fullName>
    </recommendedName>
</protein>
<evidence type="ECO:0000259" key="12">
    <source>
        <dbReference type="PROSITE" id="PS51846"/>
    </source>
</evidence>
<gene>
    <name evidence="13" type="primary">100636241</name>
</gene>
<keyword evidence="4" id="KW-0677">Repeat</keyword>
<feature type="region of interest" description="Disordered" evidence="9">
    <location>
        <begin position="420"/>
        <end position="475"/>
    </location>
</feature>
<dbReference type="PANTHER" id="PTHR12064">
    <property type="entry name" value="METAL TRANSPORTER CNNM"/>
    <property type="match status" value="1"/>
</dbReference>
<sequence>MAEGILCHFTETEGEISCNGTLYHLGGESEGSIKPTDALFWVYLIVYIILVLFAGLMSGLTMGLLSLDIMSLEVLKRGGKPREKKYASRIIRIVKKHHLLLVTLLLANAIAVESMPIFLDKITNEIVAILISVTAVLVFGEIVPQALCTRFGLAIGYYCAPLVYFLMAAFFILAFPISKVLDLILGKDHSTFFRRAELKELVQMHGSSEETDSKENEEPLSHDEILIVKGALDMRDKTVKDAMTPLESVFMLHVDDKIGQANMEKIIATGHSRIPIYKDGRTDIVGLILVKKLIILDPDDNVPIKEVIGAMTPPPSCSTTTPLYDILNQFQTGRSHLYLVYNEEEPDSELVGIITLEDVIEELIGEEIVDETDLYIDVHRRISVARARVNLFRRQNVSDPTGDRTRIMRIRRAIGRGDTSSSLYGVREEAPSPQAPPPRHMESVIPGSLPDEDTNEDPSAINNNEDDKAPLLIND</sequence>
<dbReference type="EnsemblMetazoa" id="Aqu2.1.33428_001">
    <property type="protein sequence ID" value="Aqu2.1.33428_001"/>
    <property type="gene ID" value="Aqu2.1.33428"/>
</dbReference>
<dbReference type="OrthoDB" id="5353557at2759"/>
<evidence type="ECO:0000256" key="6">
    <source>
        <dbReference type="ARBA" id="ARBA00023136"/>
    </source>
</evidence>
<evidence type="ECO:0000313" key="14">
    <source>
        <dbReference type="Proteomes" id="UP000007879"/>
    </source>
</evidence>
<feature type="transmembrane region" description="Helical" evidence="10">
    <location>
        <begin position="40"/>
        <end position="67"/>
    </location>
</feature>
<dbReference type="GO" id="GO:0040018">
    <property type="term" value="P:positive regulation of multicellular organism growth"/>
    <property type="evidence" value="ECO:0007669"/>
    <property type="project" value="UniProtKB-ARBA"/>
</dbReference>
<keyword evidence="6 8" id="KW-0472">Membrane</keyword>
<evidence type="ECO:0000256" key="1">
    <source>
        <dbReference type="ARBA" id="ARBA00004141"/>
    </source>
</evidence>
<accession>A0A1X7V077</accession>
<dbReference type="OMA" id="EEHTYKK"/>
<keyword evidence="14" id="KW-1185">Reference proteome</keyword>
<dbReference type="EnsemblMetazoa" id="XM_019995749.1">
    <property type="protein sequence ID" value="XP_019851308.1"/>
    <property type="gene ID" value="LOC100636241"/>
</dbReference>
<keyword evidence="5 8" id="KW-1133">Transmembrane helix</keyword>
<organism evidence="13">
    <name type="scientific">Amphimedon queenslandica</name>
    <name type="common">Sponge</name>
    <dbReference type="NCBI Taxonomy" id="400682"/>
    <lineage>
        <taxon>Eukaryota</taxon>
        <taxon>Metazoa</taxon>
        <taxon>Porifera</taxon>
        <taxon>Demospongiae</taxon>
        <taxon>Heteroscleromorpha</taxon>
        <taxon>Haplosclerida</taxon>
        <taxon>Niphatidae</taxon>
        <taxon>Amphimedon</taxon>
    </lineage>
</organism>